<evidence type="ECO:0000313" key="9">
    <source>
        <dbReference type="EMBL" id="VAW56353.1"/>
    </source>
</evidence>
<name>A0A3B0WVD2_9ZZZZ</name>
<dbReference type="PANTHER" id="PTHR33362:SF5">
    <property type="entry name" value="C4-DICARBOXYLATE TRAP TRANSPORTER LARGE PERMEASE PROTEIN DCTM"/>
    <property type="match status" value="1"/>
</dbReference>
<keyword evidence="3" id="KW-0997">Cell inner membrane</keyword>
<dbReference type="InterPro" id="IPR010656">
    <property type="entry name" value="DctM"/>
</dbReference>
<feature type="transmembrane region" description="Helical" evidence="7">
    <location>
        <begin position="6"/>
        <end position="31"/>
    </location>
</feature>
<feature type="transmembrane region" description="Helical" evidence="7">
    <location>
        <begin position="167"/>
        <end position="185"/>
    </location>
</feature>
<feature type="transmembrane region" description="Helical" evidence="7">
    <location>
        <begin position="352"/>
        <end position="377"/>
    </location>
</feature>
<proteinExistence type="predicted"/>
<feature type="transmembrane region" description="Helical" evidence="7">
    <location>
        <begin position="389"/>
        <end position="417"/>
    </location>
</feature>
<evidence type="ECO:0000256" key="1">
    <source>
        <dbReference type="ARBA" id="ARBA00004429"/>
    </source>
</evidence>
<dbReference type="GO" id="GO:0022857">
    <property type="term" value="F:transmembrane transporter activity"/>
    <property type="evidence" value="ECO:0007669"/>
    <property type="project" value="TreeGrafter"/>
</dbReference>
<dbReference type="PANTHER" id="PTHR33362">
    <property type="entry name" value="SIALIC ACID TRAP TRANSPORTER PERMEASE PROTEIN SIAT-RELATED"/>
    <property type="match status" value="1"/>
</dbReference>
<dbReference type="NCBIfam" id="TIGR00786">
    <property type="entry name" value="dctM"/>
    <property type="match status" value="1"/>
</dbReference>
<gene>
    <name evidence="9" type="ORF">MNBD_GAMMA07-47</name>
</gene>
<dbReference type="AlphaFoldDB" id="A0A3B0WVD2"/>
<comment type="subcellular location">
    <subcellularLocation>
        <location evidence="1">Cell inner membrane</location>
        <topology evidence="1">Multi-pass membrane protein</topology>
    </subcellularLocation>
</comment>
<feature type="transmembrane region" description="Helical" evidence="7">
    <location>
        <begin position="132"/>
        <end position="155"/>
    </location>
</feature>
<evidence type="ECO:0000256" key="4">
    <source>
        <dbReference type="ARBA" id="ARBA00022692"/>
    </source>
</evidence>
<organism evidence="9">
    <name type="scientific">hydrothermal vent metagenome</name>
    <dbReference type="NCBI Taxonomy" id="652676"/>
    <lineage>
        <taxon>unclassified sequences</taxon>
        <taxon>metagenomes</taxon>
        <taxon>ecological metagenomes</taxon>
    </lineage>
</organism>
<feature type="transmembrane region" description="Helical" evidence="7">
    <location>
        <begin position="310"/>
        <end position="340"/>
    </location>
</feature>
<dbReference type="InterPro" id="IPR004681">
    <property type="entry name" value="TRAP_DctM"/>
</dbReference>
<dbReference type="EMBL" id="UOFF01000217">
    <property type="protein sequence ID" value="VAW56353.1"/>
    <property type="molecule type" value="Genomic_DNA"/>
</dbReference>
<keyword evidence="6 7" id="KW-0472">Membrane</keyword>
<protein>
    <submittedName>
        <fullName evidence="9">TRAP-type C4-dicarboxylate transport system, large permease component</fullName>
    </submittedName>
</protein>
<evidence type="ECO:0000259" key="8">
    <source>
        <dbReference type="Pfam" id="PF06808"/>
    </source>
</evidence>
<evidence type="ECO:0000256" key="7">
    <source>
        <dbReference type="SAM" id="Phobius"/>
    </source>
</evidence>
<feature type="domain" description="TRAP C4-dicarboxylate transport system permease DctM subunit" evidence="8">
    <location>
        <begin position="5"/>
        <end position="412"/>
    </location>
</feature>
<reference evidence="9" key="1">
    <citation type="submission" date="2018-06" db="EMBL/GenBank/DDBJ databases">
        <authorList>
            <person name="Zhirakovskaya E."/>
        </authorList>
    </citation>
    <scope>NUCLEOTIDE SEQUENCE</scope>
</reference>
<evidence type="ECO:0000256" key="5">
    <source>
        <dbReference type="ARBA" id="ARBA00022989"/>
    </source>
</evidence>
<dbReference type="Pfam" id="PF06808">
    <property type="entry name" value="DctM"/>
    <property type="match status" value="1"/>
</dbReference>
<keyword evidence="2" id="KW-1003">Cell membrane</keyword>
<dbReference type="PIRSF" id="PIRSF006066">
    <property type="entry name" value="HI0050"/>
    <property type="match status" value="1"/>
</dbReference>
<sequence length="418" mass="45291">MAILLIFLILLAMVGLPLFIVLGAGGIYASFESEIDPIVLIIELYRLANQPNLITIPLFTLAGMIMAAGGSPKRLVTLFNALLGWMPGGLAMAAIVSCSFFTAFTGASGVTIIALGGLLYPLFMQANYSEKFSLGLLTSSGSLGLLFPPSLAILLYGIVSGTSIDELFLAGIVPGLLLLVMLSLYSYKSARVWHEPCHPFSFAKLRSAINKTKWDIFLPLLVITGIFGGFVTVAEAAAVTAAYALFIETIIYKEIKLQADLPKILIDTATLVGSILIILGVAMGLTNLLIDTQLPTKLLALIESHIDSQLQFLLLLNIFLLVIGAMMDIFSAIVVVVPLIMPLALRYQVDPVHLGILFLANLEIGYMTPPVGINLFIASQRFGKDILTLFRAALPFLAIMLVWLLMISYLPVLTLWWK</sequence>
<keyword evidence="4 7" id="KW-0812">Transmembrane</keyword>
<dbReference type="GO" id="GO:0005886">
    <property type="term" value="C:plasma membrane"/>
    <property type="evidence" value="ECO:0007669"/>
    <property type="project" value="UniProtKB-SubCell"/>
</dbReference>
<evidence type="ECO:0000256" key="6">
    <source>
        <dbReference type="ARBA" id="ARBA00023136"/>
    </source>
</evidence>
<feature type="transmembrane region" description="Helical" evidence="7">
    <location>
        <begin position="216"/>
        <end position="244"/>
    </location>
</feature>
<feature type="transmembrane region" description="Helical" evidence="7">
    <location>
        <begin position="264"/>
        <end position="290"/>
    </location>
</feature>
<evidence type="ECO:0000256" key="3">
    <source>
        <dbReference type="ARBA" id="ARBA00022519"/>
    </source>
</evidence>
<accession>A0A3B0WVD2</accession>
<evidence type="ECO:0000256" key="2">
    <source>
        <dbReference type="ARBA" id="ARBA00022475"/>
    </source>
</evidence>
<feature type="transmembrane region" description="Helical" evidence="7">
    <location>
        <begin position="52"/>
        <end position="70"/>
    </location>
</feature>
<feature type="transmembrane region" description="Helical" evidence="7">
    <location>
        <begin position="90"/>
        <end position="120"/>
    </location>
</feature>
<keyword evidence="5 7" id="KW-1133">Transmembrane helix</keyword>